<protein>
    <recommendedName>
        <fullName evidence="3">Rx N-terminal domain-containing protein</fullName>
    </recommendedName>
</protein>
<dbReference type="Proteomes" id="UP000287651">
    <property type="component" value="Unassembled WGS sequence"/>
</dbReference>
<reference evidence="1 2" key="1">
    <citation type="journal article" date="2014" name="Agronomy (Basel)">
        <title>A Draft Genome Sequence for Ensete ventricosum, the Drought-Tolerant Tree Against Hunger.</title>
        <authorList>
            <person name="Harrison J."/>
            <person name="Moore K.A."/>
            <person name="Paszkiewicz K."/>
            <person name="Jones T."/>
            <person name="Grant M."/>
            <person name="Ambacheew D."/>
            <person name="Muzemil S."/>
            <person name="Studholme D.J."/>
        </authorList>
    </citation>
    <scope>NUCLEOTIDE SEQUENCE [LARGE SCALE GENOMIC DNA]</scope>
</reference>
<gene>
    <name evidence="1" type="ORF">B296_00041187</name>
</gene>
<comment type="caution">
    <text evidence="1">The sequence shown here is derived from an EMBL/GenBank/DDBJ whole genome shotgun (WGS) entry which is preliminary data.</text>
</comment>
<dbReference type="AlphaFoldDB" id="A0A426XPM6"/>
<evidence type="ECO:0008006" key="3">
    <source>
        <dbReference type="Google" id="ProtNLM"/>
    </source>
</evidence>
<organism evidence="1 2">
    <name type="scientific">Ensete ventricosum</name>
    <name type="common">Abyssinian banana</name>
    <name type="synonym">Musa ensete</name>
    <dbReference type="NCBI Taxonomy" id="4639"/>
    <lineage>
        <taxon>Eukaryota</taxon>
        <taxon>Viridiplantae</taxon>
        <taxon>Streptophyta</taxon>
        <taxon>Embryophyta</taxon>
        <taxon>Tracheophyta</taxon>
        <taxon>Spermatophyta</taxon>
        <taxon>Magnoliopsida</taxon>
        <taxon>Liliopsida</taxon>
        <taxon>Zingiberales</taxon>
        <taxon>Musaceae</taxon>
        <taxon>Ensete</taxon>
    </lineage>
</organism>
<accession>A0A426XPM6</accession>
<proteinExistence type="predicted"/>
<name>A0A426XPM6_ENSVE</name>
<dbReference type="EMBL" id="AMZH03018624">
    <property type="protein sequence ID" value="RRT41385.1"/>
    <property type="molecule type" value="Genomic_DNA"/>
</dbReference>
<evidence type="ECO:0000313" key="1">
    <source>
        <dbReference type="EMBL" id="RRT41385.1"/>
    </source>
</evidence>
<evidence type="ECO:0000313" key="2">
    <source>
        <dbReference type="Proteomes" id="UP000287651"/>
    </source>
</evidence>
<sequence>MAASPVTAAWNVRTSYASFYLPPAELQADEREFPTVPQPSTVSPDTTAFYAQDSGEEVSTTQFPADLMIQLRDAIDAADDLVDELHYKALHEQVEQMTGAAADQEGSEIQLNVFRGFQTGGDDVANQGSNYPSALTAFSWWFSSNSWYRITLRRTRLMVWTCRLKPM</sequence>